<name>A0A1M4YPS5_9CLOT</name>
<dbReference type="EMBL" id="FQVM01000030">
    <property type="protein sequence ID" value="SHF07849.1"/>
    <property type="molecule type" value="Genomic_DNA"/>
</dbReference>
<sequence length="96" mass="11281">MSKKRKKNNNSNKNIDGIVNDFKKVGYDLRKMYKSHMKKSYDLNKNFRSLKERKDAKFMATILIIVTIFILILSRVGIPIAIILLLIIFFMLVDDK</sequence>
<dbReference type="STRING" id="1533.SAMN05443638_13031"/>
<keyword evidence="1" id="KW-0472">Membrane</keyword>
<keyword evidence="1" id="KW-0812">Transmembrane</keyword>
<protein>
    <submittedName>
        <fullName evidence="2">Uncharacterized protein</fullName>
    </submittedName>
</protein>
<dbReference type="RefSeq" id="WP_072897390.1">
    <property type="nucleotide sequence ID" value="NZ_FQVM01000030.1"/>
</dbReference>
<keyword evidence="3" id="KW-1185">Reference proteome</keyword>
<dbReference type="AlphaFoldDB" id="A0A1M4YPS5"/>
<proteinExistence type="predicted"/>
<keyword evidence="1" id="KW-1133">Transmembrane helix</keyword>
<evidence type="ECO:0000256" key="1">
    <source>
        <dbReference type="SAM" id="Phobius"/>
    </source>
</evidence>
<reference evidence="2 3" key="1">
    <citation type="submission" date="2016-11" db="EMBL/GenBank/DDBJ databases">
        <authorList>
            <person name="Jaros S."/>
            <person name="Januszkiewicz K."/>
            <person name="Wedrychowicz H."/>
        </authorList>
    </citation>
    <scope>NUCLEOTIDE SEQUENCE [LARGE SCALE GENOMIC DNA]</scope>
    <source>
        <strain evidence="2 3">DSM 2631</strain>
    </source>
</reference>
<accession>A0A1M4YPS5</accession>
<organism evidence="2 3">
    <name type="scientific">Clostridium fallax</name>
    <dbReference type="NCBI Taxonomy" id="1533"/>
    <lineage>
        <taxon>Bacteria</taxon>
        <taxon>Bacillati</taxon>
        <taxon>Bacillota</taxon>
        <taxon>Clostridia</taxon>
        <taxon>Eubacteriales</taxon>
        <taxon>Clostridiaceae</taxon>
        <taxon>Clostridium</taxon>
    </lineage>
</organism>
<evidence type="ECO:0000313" key="2">
    <source>
        <dbReference type="EMBL" id="SHF07849.1"/>
    </source>
</evidence>
<gene>
    <name evidence="2" type="ORF">SAMN05443638_13031</name>
</gene>
<dbReference type="Proteomes" id="UP000184035">
    <property type="component" value="Unassembled WGS sequence"/>
</dbReference>
<feature type="transmembrane region" description="Helical" evidence="1">
    <location>
        <begin position="58"/>
        <end position="91"/>
    </location>
</feature>
<evidence type="ECO:0000313" key="3">
    <source>
        <dbReference type="Proteomes" id="UP000184035"/>
    </source>
</evidence>